<keyword evidence="7 11" id="KW-0862">Zinc</keyword>
<proteinExistence type="inferred from homology"/>
<dbReference type="RefSeq" id="WP_200349810.1">
    <property type="nucleotide sequence ID" value="NZ_BAABHZ010000010.1"/>
</dbReference>
<dbReference type="InterPro" id="IPR008915">
    <property type="entry name" value="Peptidase_M50"/>
</dbReference>
<organism evidence="13 14">
    <name type="scientific">Luteolibacter yonseiensis</name>
    <dbReference type="NCBI Taxonomy" id="1144680"/>
    <lineage>
        <taxon>Bacteria</taxon>
        <taxon>Pseudomonadati</taxon>
        <taxon>Verrucomicrobiota</taxon>
        <taxon>Verrucomicrobiia</taxon>
        <taxon>Verrucomicrobiales</taxon>
        <taxon>Verrucomicrobiaceae</taxon>
        <taxon>Luteolibacter</taxon>
    </lineage>
</organism>
<dbReference type="PANTHER" id="PTHR42837">
    <property type="entry name" value="REGULATOR OF SIGMA-E PROTEASE RSEP"/>
    <property type="match status" value="1"/>
</dbReference>
<evidence type="ECO:0000256" key="4">
    <source>
        <dbReference type="ARBA" id="ARBA00022670"/>
    </source>
</evidence>
<comment type="cofactor">
    <cofactor evidence="1 11">
        <name>Zn(2+)</name>
        <dbReference type="ChEBI" id="CHEBI:29105"/>
    </cofactor>
</comment>
<dbReference type="InterPro" id="IPR004387">
    <property type="entry name" value="Pept_M50_Zn"/>
</dbReference>
<dbReference type="GO" id="GO:0046872">
    <property type="term" value="F:metal ion binding"/>
    <property type="evidence" value="ECO:0007669"/>
    <property type="project" value="UniProtKB-KW"/>
</dbReference>
<dbReference type="GO" id="GO:0006508">
    <property type="term" value="P:proteolysis"/>
    <property type="evidence" value="ECO:0007669"/>
    <property type="project" value="UniProtKB-KW"/>
</dbReference>
<gene>
    <name evidence="13" type="primary">rseP</name>
    <name evidence="13" type="ORF">JIN84_04500</name>
</gene>
<dbReference type="InterPro" id="IPR041489">
    <property type="entry name" value="PDZ_6"/>
</dbReference>
<dbReference type="AlphaFoldDB" id="A0A934R1R9"/>
<feature type="domain" description="PDZ" evidence="12">
    <location>
        <begin position="140"/>
        <end position="199"/>
    </location>
</feature>
<dbReference type="SUPFAM" id="SSF50156">
    <property type="entry name" value="PDZ domain-like"/>
    <property type="match status" value="2"/>
</dbReference>
<dbReference type="InterPro" id="IPR036034">
    <property type="entry name" value="PDZ_sf"/>
</dbReference>
<evidence type="ECO:0000256" key="5">
    <source>
        <dbReference type="ARBA" id="ARBA00022692"/>
    </source>
</evidence>
<evidence type="ECO:0000256" key="7">
    <source>
        <dbReference type="ARBA" id="ARBA00022833"/>
    </source>
</evidence>
<evidence type="ECO:0000256" key="2">
    <source>
        <dbReference type="ARBA" id="ARBA00004141"/>
    </source>
</evidence>
<evidence type="ECO:0000313" key="14">
    <source>
        <dbReference type="Proteomes" id="UP000600139"/>
    </source>
</evidence>
<evidence type="ECO:0000259" key="12">
    <source>
        <dbReference type="PROSITE" id="PS50106"/>
    </source>
</evidence>
<keyword evidence="8 11" id="KW-1133">Transmembrane helix</keyword>
<dbReference type="SMART" id="SM00228">
    <property type="entry name" value="PDZ"/>
    <property type="match status" value="2"/>
</dbReference>
<dbReference type="GO" id="GO:0004222">
    <property type="term" value="F:metalloendopeptidase activity"/>
    <property type="evidence" value="ECO:0007669"/>
    <property type="project" value="InterPro"/>
</dbReference>
<evidence type="ECO:0000256" key="3">
    <source>
        <dbReference type="ARBA" id="ARBA00007931"/>
    </source>
</evidence>
<keyword evidence="4" id="KW-0645">Protease</keyword>
<feature type="transmembrane region" description="Helical" evidence="11">
    <location>
        <begin position="105"/>
        <end position="129"/>
    </location>
</feature>
<comment type="similarity">
    <text evidence="3 11">Belongs to the peptidase M50B family.</text>
</comment>
<feature type="transmembrane region" description="Helical" evidence="11">
    <location>
        <begin position="432"/>
        <end position="449"/>
    </location>
</feature>
<evidence type="ECO:0000256" key="11">
    <source>
        <dbReference type="RuleBase" id="RU362031"/>
    </source>
</evidence>
<dbReference type="CDD" id="cd23081">
    <property type="entry name" value="cpPDZ_EcRseP-like"/>
    <property type="match status" value="1"/>
</dbReference>
<evidence type="ECO:0000313" key="13">
    <source>
        <dbReference type="EMBL" id="MBK1814862.1"/>
    </source>
</evidence>
<dbReference type="PANTHER" id="PTHR42837:SF2">
    <property type="entry name" value="MEMBRANE METALLOPROTEASE ARASP2, CHLOROPLASTIC-RELATED"/>
    <property type="match status" value="1"/>
</dbReference>
<evidence type="ECO:0000256" key="6">
    <source>
        <dbReference type="ARBA" id="ARBA00022801"/>
    </source>
</evidence>
<dbReference type="Pfam" id="PF17820">
    <property type="entry name" value="PDZ_6"/>
    <property type="match status" value="2"/>
</dbReference>
<keyword evidence="11" id="KW-0479">Metal-binding</keyword>
<keyword evidence="10 11" id="KW-0472">Membrane</keyword>
<dbReference type="InterPro" id="IPR001478">
    <property type="entry name" value="PDZ"/>
</dbReference>
<dbReference type="Pfam" id="PF02163">
    <property type="entry name" value="Peptidase_M50"/>
    <property type="match status" value="1"/>
</dbReference>
<comment type="caution">
    <text evidence="13">The sequence shown here is derived from an EMBL/GenBank/DDBJ whole genome shotgun (WGS) entry which is preliminary data.</text>
</comment>
<dbReference type="NCBIfam" id="TIGR00054">
    <property type="entry name" value="RIP metalloprotease RseP"/>
    <property type="match status" value="1"/>
</dbReference>
<dbReference type="Proteomes" id="UP000600139">
    <property type="component" value="Unassembled WGS sequence"/>
</dbReference>
<protein>
    <recommendedName>
        <fullName evidence="11">Zinc metalloprotease</fullName>
        <ecNumber evidence="11">3.4.24.-</ecNumber>
    </recommendedName>
</protein>
<comment type="subcellular location">
    <subcellularLocation>
        <location evidence="2">Membrane</location>
        <topology evidence="2">Multi-pass membrane protein</topology>
    </subcellularLocation>
</comment>
<dbReference type="CDD" id="cd06163">
    <property type="entry name" value="S2P-M50_PDZ_RseP-like"/>
    <property type="match status" value="1"/>
</dbReference>
<keyword evidence="9 11" id="KW-0482">Metalloprotease</keyword>
<name>A0A934R1R9_9BACT</name>
<dbReference type="Gene3D" id="2.30.42.10">
    <property type="match status" value="2"/>
</dbReference>
<evidence type="ECO:0000256" key="1">
    <source>
        <dbReference type="ARBA" id="ARBA00001947"/>
    </source>
</evidence>
<evidence type="ECO:0000256" key="9">
    <source>
        <dbReference type="ARBA" id="ARBA00023049"/>
    </source>
</evidence>
<accession>A0A934R1R9</accession>
<dbReference type="EC" id="3.4.24.-" evidence="11"/>
<dbReference type="GO" id="GO:0016020">
    <property type="term" value="C:membrane"/>
    <property type="evidence" value="ECO:0007669"/>
    <property type="project" value="UniProtKB-SubCell"/>
</dbReference>
<evidence type="ECO:0000256" key="8">
    <source>
        <dbReference type="ARBA" id="ARBA00022989"/>
    </source>
</evidence>
<keyword evidence="6 11" id="KW-0378">Hydrolase</keyword>
<evidence type="ECO:0000256" key="10">
    <source>
        <dbReference type="ARBA" id="ARBA00023136"/>
    </source>
</evidence>
<dbReference type="PROSITE" id="PS50106">
    <property type="entry name" value="PDZ"/>
    <property type="match status" value="1"/>
</dbReference>
<keyword evidence="14" id="KW-1185">Reference proteome</keyword>
<feature type="transmembrane region" description="Helical" evidence="11">
    <location>
        <begin position="385"/>
        <end position="404"/>
    </location>
</feature>
<reference evidence="13" key="1">
    <citation type="submission" date="2021-01" db="EMBL/GenBank/DDBJ databases">
        <title>Modified the classification status of verrucomicrobia.</title>
        <authorList>
            <person name="Feng X."/>
        </authorList>
    </citation>
    <scope>NUCLEOTIDE SEQUENCE</scope>
    <source>
        <strain evidence="13">JCM 18052</strain>
    </source>
</reference>
<sequence length="470" mass="50773">MSAIFSILEVILLIFAVVMSFNIIIFVHELGHFLAAKWRGLQVDRFQIWFGRPIWKKDIGGVQYGLGWIPAGGFVALPQMASMESIEGTNNERNPLPPISPLDKIIVAFAGPLFSMLLALLAGVMVWGIGKPKDFIPTQVVGYVVEGGPAHQAGIREGDKILAINGQTVNGFQGTLDSITEGIVLSKGKQIEFTVARPGVAEPLKITSEFKTQETKWFQRSGLRQVGIGPEAEFIEMGHAVKGSPAEKAGFKEGDRLVTMNGQSYKNADGVVKAIKAGGTQPIVFEITREGKPLTITVSPVVPLSPPGKGPMLGLSFYGSPHIEQQIVHPGPVSQVSDSLRMMWTTVTSVLSRDSSIGVSHLSGPVGIAKLQYQLLQTDDGWRRILAFMVLFNVNLAVLNMMPFPVLDGGHITLAILEKIFGRPVKAKPLEILQTACALALISLMLFVTSKDIGDSFGNDAPKGEEVVFP</sequence>
<keyword evidence="5 11" id="KW-0812">Transmembrane</keyword>
<feature type="transmembrane region" description="Helical" evidence="11">
    <location>
        <begin position="7"/>
        <end position="28"/>
    </location>
</feature>
<dbReference type="EMBL" id="JAENIK010000004">
    <property type="protein sequence ID" value="MBK1814862.1"/>
    <property type="molecule type" value="Genomic_DNA"/>
</dbReference>